<dbReference type="Proteomes" id="UP000596337">
    <property type="component" value="Chromosome 2"/>
</dbReference>
<dbReference type="EMBL" id="CP069197">
    <property type="protein sequence ID" value="QRG85664.1"/>
    <property type="molecule type" value="Genomic_DNA"/>
</dbReference>
<accession>A0AA92LWH4</accession>
<reference evidence="1 2" key="1">
    <citation type="submission" date="2021-01" db="EMBL/GenBank/DDBJ databases">
        <title>Characterization of a novel blaVMB-2- harboring plasmid in Vibrio diabolicus.</title>
        <authorList>
            <person name="Liu M."/>
        </authorList>
    </citation>
    <scope>NUCLEOTIDE SEQUENCE [LARGE SCALE GENOMIC DNA]</scope>
    <source>
        <strain evidence="1 2">SLV18</strain>
    </source>
</reference>
<evidence type="ECO:0000313" key="2">
    <source>
        <dbReference type="Proteomes" id="UP000596337"/>
    </source>
</evidence>
<gene>
    <name evidence="1" type="ORF">JOS67_18680</name>
</gene>
<dbReference type="RefSeq" id="WP_005395601.1">
    <property type="nucleotide sequence ID" value="NZ_CAJDZM010000012.1"/>
</dbReference>
<evidence type="ECO:0000313" key="1">
    <source>
        <dbReference type="EMBL" id="QRG85664.1"/>
    </source>
</evidence>
<dbReference type="AlphaFoldDB" id="A0AA92LWH4"/>
<dbReference type="InterPro" id="IPR025016">
    <property type="entry name" value="DUF3955"/>
</dbReference>
<proteinExistence type="predicted"/>
<protein>
    <submittedName>
        <fullName evidence="1">DUF3955 domain-containing protein</fullName>
    </submittedName>
</protein>
<name>A0AA92LWH4_9VIBR</name>
<organism evidence="1 2">
    <name type="scientific">Vibrio diabolicus</name>
    <dbReference type="NCBI Taxonomy" id="50719"/>
    <lineage>
        <taxon>Bacteria</taxon>
        <taxon>Pseudomonadati</taxon>
        <taxon>Pseudomonadota</taxon>
        <taxon>Gammaproteobacteria</taxon>
        <taxon>Vibrionales</taxon>
        <taxon>Vibrionaceae</taxon>
        <taxon>Vibrio</taxon>
        <taxon>Vibrio diabolicus subgroup</taxon>
    </lineage>
</organism>
<sequence length="69" mass="7855">MGFIRKYKLSVVLFLSGVTCLIAYHAQGSYVDENGLLVESFGFIPLFWLFLGLAFASFVGTFFKHRNRN</sequence>
<dbReference type="Pfam" id="PF13127">
    <property type="entry name" value="DUF3955"/>
    <property type="match status" value="1"/>
</dbReference>